<feature type="transmembrane region" description="Helical" evidence="2">
    <location>
        <begin position="295"/>
        <end position="313"/>
    </location>
</feature>
<feature type="region of interest" description="Disordered" evidence="1">
    <location>
        <begin position="1"/>
        <end position="78"/>
    </location>
</feature>
<sequence>MSSILDQLNDLPAPDSGQPNESPASMPPPTQLPPIQSTARRQRKKRRTKAPAPDSTSDTVQLVQESPRSLETLSPRPVDALPQEQVNESFQMTEDVPPLMKQSSKSVRFDETLERTEYLPRQNIYPDSANLGEEPAQNIDMGNLDGIDRGMPIPAGAPPQILNEPAEIPEDVPVDVRYQTLLAKHAPVETKKVHKPNSVKDYGRPNNVNPTEGHLYVQTKTGFQAKAPGDNTRPMDNHGRMPAFATPETTHKQGEGLLTIIRNFARFSLGLSAGIALIGALGNQFSVHFHREAREALYVTVSALITFATFGTLCNVDPLGIGGLTRLIRFDPASLSNIALLIALMISAVGDCLYETAKLEAVEALPDSQNATQVPDFEDSDGFIIVEWIRASLLLLSWAAMSFSDAPGGALYQRIKKQNEI</sequence>
<keyword evidence="2" id="KW-1133">Transmembrane helix</keyword>
<keyword evidence="2" id="KW-0472">Membrane</keyword>
<evidence type="ECO:0000256" key="2">
    <source>
        <dbReference type="SAM" id="Phobius"/>
    </source>
</evidence>
<protein>
    <submittedName>
        <fullName evidence="3">Oidioi.mRNA.OKI2018_I69.chr2.g8047.t1.cds</fullName>
    </submittedName>
</protein>
<keyword evidence="2" id="KW-0812">Transmembrane</keyword>
<feature type="region of interest" description="Disordered" evidence="1">
    <location>
        <begin position="189"/>
        <end position="211"/>
    </location>
</feature>
<name>A0ABN7TDT3_OIKDI</name>
<evidence type="ECO:0000313" key="3">
    <source>
        <dbReference type="EMBL" id="CAG5113959.1"/>
    </source>
</evidence>
<feature type="transmembrane region" description="Helical" evidence="2">
    <location>
        <begin position="333"/>
        <end position="354"/>
    </location>
</feature>
<organism evidence="3 4">
    <name type="scientific">Oikopleura dioica</name>
    <name type="common">Tunicate</name>
    <dbReference type="NCBI Taxonomy" id="34765"/>
    <lineage>
        <taxon>Eukaryota</taxon>
        <taxon>Metazoa</taxon>
        <taxon>Chordata</taxon>
        <taxon>Tunicata</taxon>
        <taxon>Appendicularia</taxon>
        <taxon>Copelata</taxon>
        <taxon>Oikopleuridae</taxon>
        <taxon>Oikopleura</taxon>
    </lineage>
</organism>
<evidence type="ECO:0000313" key="4">
    <source>
        <dbReference type="Proteomes" id="UP001158576"/>
    </source>
</evidence>
<feature type="compositionally biased region" description="Basic residues" evidence="1">
    <location>
        <begin position="40"/>
        <end position="49"/>
    </location>
</feature>
<reference evidence="3 4" key="1">
    <citation type="submission" date="2021-04" db="EMBL/GenBank/DDBJ databases">
        <authorList>
            <person name="Bliznina A."/>
        </authorList>
    </citation>
    <scope>NUCLEOTIDE SEQUENCE [LARGE SCALE GENOMIC DNA]</scope>
</reference>
<gene>
    <name evidence="3" type="ORF">OKIOD_LOCUS16812</name>
</gene>
<keyword evidence="4" id="KW-1185">Reference proteome</keyword>
<accession>A0ABN7TDT3</accession>
<dbReference type="Proteomes" id="UP001158576">
    <property type="component" value="Chromosome 2"/>
</dbReference>
<evidence type="ECO:0000256" key="1">
    <source>
        <dbReference type="SAM" id="MobiDB-lite"/>
    </source>
</evidence>
<feature type="transmembrane region" description="Helical" evidence="2">
    <location>
        <begin position="264"/>
        <end position="283"/>
    </location>
</feature>
<feature type="compositionally biased region" description="Polar residues" evidence="1">
    <location>
        <begin position="54"/>
        <end position="72"/>
    </location>
</feature>
<proteinExistence type="predicted"/>
<dbReference type="EMBL" id="OU015567">
    <property type="protein sequence ID" value="CAG5113959.1"/>
    <property type="molecule type" value="Genomic_DNA"/>
</dbReference>